<dbReference type="GO" id="GO:0015074">
    <property type="term" value="P:DNA integration"/>
    <property type="evidence" value="ECO:0007669"/>
    <property type="project" value="UniProtKB-KW"/>
</dbReference>
<dbReference type="InterPro" id="IPR002104">
    <property type="entry name" value="Integrase_catalytic"/>
</dbReference>
<protein>
    <submittedName>
        <fullName evidence="6">Tyrosine recombinase XerC</fullName>
    </submittedName>
</protein>
<name>A0A8B5Y6U3_BACLI</name>
<keyword evidence="4" id="KW-0233">DNA recombination</keyword>
<dbReference type="Pfam" id="PF00589">
    <property type="entry name" value="Phage_integrase"/>
    <property type="match status" value="1"/>
</dbReference>
<comment type="caution">
    <text evidence="6">The sequence shown here is derived from an EMBL/GenBank/DDBJ whole genome shotgun (WGS) entry which is preliminary data.</text>
</comment>
<dbReference type="InterPro" id="IPR013762">
    <property type="entry name" value="Integrase-like_cat_sf"/>
</dbReference>
<dbReference type="PANTHER" id="PTHR30629">
    <property type="entry name" value="PROPHAGE INTEGRASE"/>
    <property type="match status" value="1"/>
</dbReference>
<evidence type="ECO:0000313" key="6">
    <source>
        <dbReference type="EMBL" id="TWL21981.1"/>
    </source>
</evidence>
<keyword evidence="3" id="KW-0238">DNA-binding</keyword>
<dbReference type="CDD" id="cd01189">
    <property type="entry name" value="INT_ICEBs1_C_like"/>
    <property type="match status" value="1"/>
</dbReference>
<dbReference type="SUPFAM" id="SSF56349">
    <property type="entry name" value="DNA breaking-rejoining enzymes"/>
    <property type="match status" value="1"/>
</dbReference>
<reference evidence="6 7" key="1">
    <citation type="submission" date="2019-06" db="EMBL/GenBank/DDBJ databases">
        <title>Genome sequence analysis of &gt;100 Bacillus licheniformis strains suggests intrinsic resistance to this species.</title>
        <authorList>
            <person name="Wels M."/>
            <person name="Siezen R.J."/>
            <person name="Johansen E."/>
            <person name="Stuer-Lauridsen B."/>
            <person name="Bjerre K."/>
            <person name="Nielsen B.K.K."/>
        </authorList>
    </citation>
    <scope>NUCLEOTIDE SEQUENCE [LARGE SCALE GENOMIC DNA]</scope>
    <source>
        <strain evidence="6 7">BAC-16736</strain>
    </source>
</reference>
<dbReference type="AlphaFoldDB" id="A0A8B5Y6U3"/>
<dbReference type="InterPro" id="IPR010998">
    <property type="entry name" value="Integrase_recombinase_N"/>
</dbReference>
<feature type="domain" description="Tyr recombinase" evidence="5">
    <location>
        <begin position="172"/>
        <end position="371"/>
    </location>
</feature>
<dbReference type="InterPro" id="IPR004107">
    <property type="entry name" value="Integrase_SAM-like_N"/>
</dbReference>
<dbReference type="Pfam" id="PF14659">
    <property type="entry name" value="Phage_int_SAM_3"/>
    <property type="match status" value="1"/>
</dbReference>
<proteinExistence type="inferred from homology"/>
<dbReference type="GO" id="GO:0003677">
    <property type="term" value="F:DNA binding"/>
    <property type="evidence" value="ECO:0007669"/>
    <property type="project" value="UniProtKB-KW"/>
</dbReference>
<dbReference type="EMBL" id="NILC01000030">
    <property type="protein sequence ID" value="TWL21981.1"/>
    <property type="molecule type" value="Genomic_DNA"/>
</dbReference>
<dbReference type="Proteomes" id="UP000435910">
    <property type="component" value="Unassembled WGS sequence"/>
</dbReference>
<evidence type="ECO:0000259" key="5">
    <source>
        <dbReference type="PROSITE" id="PS51898"/>
    </source>
</evidence>
<dbReference type="Gene3D" id="1.10.150.130">
    <property type="match status" value="1"/>
</dbReference>
<accession>A0A8B5Y6U3</accession>
<evidence type="ECO:0000256" key="1">
    <source>
        <dbReference type="ARBA" id="ARBA00008857"/>
    </source>
</evidence>
<sequence length="379" mass="44676">MASFQQYKTKTGYKWLFKMGVGIDPKTGNRKTTTRRGFKTKKEAVAAAAEFQKEIDNNALARNDITFEDVFKEWWDVHSKTIKRSTRYRKLSNFKKHILPHFGKLKIKDITRAYCQKVINLIAQDIDSVQNVKIQANLVFKYALRMEYITKNPMEFVVIPKKEENFLSQEEEKRNFWEKDEIKTFLEKAHSQLAPQDYVMFYVLIFTGMRKGELIALEWKDVDLKEKTINIKQTMFFENGKEVIQTTKKYHSKRIITIDDQTAQILKKWRTQQKEMLLSNGITSEAKYVLIRGDMRPLRLAYPNDLLNRMITKNKLHRITIHGFRHSHASILFEAGASIKEVQARLGHKEIQTTMNIYTHVTKTAKEKTAETFKKYMEL</sequence>
<organism evidence="6 7">
    <name type="scientific">Bacillus licheniformis</name>
    <dbReference type="NCBI Taxonomy" id="1402"/>
    <lineage>
        <taxon>Bacteria</taxon>
        <taxon>Bacillati</taxon>
        <taxon>Bacillota</taxon>
        <taxon>Bacilli</taxon>
        <taxon>Bacillales</taxon>
        <taxon>Bacillaceae</taxon>
        <taxon>Bacillus</taxon>
    </lineage>
</organism>
<dbReference type="PANTHER" id="PTHR30629:SF2">
    <property type="entry name" value="PROPHAGE INTEGRASE INTS-RELATED"/>
    <property type="match status" value="1"/>
</dbReference>
<gene>
    <name evidence="6" type="ORF">CHCC16736_0444</name>
</gene>
<evidence type="ECO:0000256" key="4">
    <source>
        <dbReference type="ARBA" id="ARBA00023172"/>
    </source>
</evidence>
<dbReference type="PROSITE" id="PS51898">
    <property type="entry name" value="TYR_RECOMBINASE"/>
    <property type="match status" value="1"/>
</dbReference>
<dbReference type="InterPro" id="IPR011010">
    <property type="entry name" value="DNA_brk_join_enz"/>
</dbReference>
<evidence type="ECO:0000256" key="3">
    <source>
        <dbReference type="ARBA" id="ARBA00023125"/>
    </source>
</evidence>
<evidence type="ECO:0000256" key="2">
    <source>
        <dbReference type="ARBA" id="ARBA00022908"/>
    </source>
</evidence>
<dbReference type="InterPro" id="IPR028259">
    <property type="entry name" value="AP2-like_int_N"/>
</dbReference>
<dbReference type="InterPro" id="IPR050808">
    <property type="entry name" value="Phage_Integrase"/>
</dbReference>
<comment type="similarity">
    <text evidence="1">Belongs to the 'phage' integrase family.</text>
</comment>
<keyword evidence="2" id="KW-0229">DNA integration</keyword>
<dbReference type="Pfam" id="PF14657">
    <property type="entry name" value="Arm-DNA-bind_4"/>
    <property type="match status" value="1"/>
</dbReference>
<evidence type="ECO:0000313" key="7">
    <source>
        <dbReference type="Proteomes" id="UP000435910"/>
    </source>
</evidence>
<dbReference type="GO" id="GO:0006310">
    <property type="term" value="P:DNA recombination"/>
    <property type="evidence" value="ECO:0007669"/>
    <property type="project" value="UniProtKB-KW"/>
</dbReference>
<dbReference type="Gene3D" id="1.10.443.10">
    <property type="entry name" value="Intergrase catalytic core"/>
    <property type="match status" value="1"/>
</dbReference>
<dbReference type="RefSeq" id="WP_145689682.1">
    <property type="nucleotide sequence ID" value="NZ_JARAFC010000007.1"/>
</dbReference>